<name>A0A0G4PE68_PENC3</name>
<organism evidence="1 2">
    <name type="scientific">Penicillium camemberti (strain FM 013)</name>
    <dbReference type="NCBI Taxonomy" id="1429867"/>
    <lineage>
        <taxon>Eukaryota</taxon>
        <taxon>Fungi</taxon>
        <taxon>Dikarya</taxon>
        <taxon>Ascomycota</taxon>
        <taxon>Pezizomycotina</taxon>
        <taxon>Eurotiomycetes</taxon>
        <taxon>Eurotiomycetidae</taxon>
        <taxon>Eurotiales</taxon>
        <taxon>Aspergillaceae</taxon>
        <taxon>Penicillium</taxon>
    </lineage>
</organism>
<proteinExistence type="predicted"/>
<dbReference type="AlphaFoldDB" id="A0A0G4PE68"/>
<keyword evidence="2" id="KW-1185">Reference proteome</keyword>
<accession>A0A0G4PE68</accession>
<evidence type="ECO:0000313" key="2">
    <source>
        <dbReference type="Proteomes" id="UP000053732"/>
    </source>
</evidence>
<protein>
    <submittedName>
        <fullName evidence="1">Str. FM013</fullName>
    </submittedName>
</protein>
<gene>
    <name evidence="1" type="ORF">PCAMFM013_S012g000179</name>
</gene>
<evidence type="ECO:0000313" key="1">
    <source>
        <dbReference type="EMBL" id="CRL24569.1"/>
    </source>
</evidence>
<reference evidence="1 2" key="1">
    <citation type="journal article" date="2014" name="Nat. Commun.">
        <title>Multiple recent horizontal transfers of a large genomic region in cheese making fungi.</title>
        <authorList>
            <person name="Cheeseman K."/>
            <person name="Ropars J."/>
            <person name="Renault P."/>
            <person name="Dupont J."/>
            <person name="Gouzy J."/>
            <person name="Branca A."/>
            <person name="Abraham A.L."/>
            <person name="Ceppi M."/>
            <person name="Conseiller E."/>
            <person name="Debuchy R."/>
            <person name="Malagnac F."/>
            <person name="Goarin A."/>
            <person name="Silar P."/>
            <person name="Lacoste S."/>
            <person name="Sallet E."/>
            <person name="Bensimon A."/>
            <person name="Giraud T."/>
            <person name="Brygoo Y."/>
        </authorList>
    </citation>
    <scope>NUCLEOTIDE SEQUENCE [LARGE SCALE GENOMIC DNA]</scope>
    <source>
        <strain evidence="2">FM 013</strain>
    </source>
</reference>
<dbReference type="Proteomes" id="UP000053732">
    <property type="component" value="Unassembled WGS sequence"/>
</dbReference>
<sequence length="63" mass="6931">MCAVQDNPTCMLLTIAVGRNHGERRLSFAYRLSGGVFVTPPGGVRISDELVFLVIIMYDLTSE</sequence>
<dbReference type="EMBL" id="HG793145">
    <property type="protein sequence ID" value="CRL24569.1"/>
    <property type="molecule type" value="Genomic_DNA"/>
</dbReference>